<evidence type="ECO:0000313" key="3">
    <source>
        <dbReference type="EMBL" id="GAA2136400.1"/>
    </source>
</evidence>
<organism evidence="3 4">
    <name type="scientific">Actinomadura napierensis</name>
    <dbReference type="NCBI Taxonomy" id="267854"/>
    <lineage>
        <taxon>Bacteria</taxon>
        <taxon>Bacillati</taxon>
        <taxon>Actinomycetota</taxon>
        <taxon>Actinomycetes</taxon>
        <taxon>Streptosporangiales</taxon>
        <taxon>Thermomonosporaceae</taxon>
        <taxon>Actinomadura</taxon>
    </lineage>
</organism>
<comment type="caution">
    <text evidence="3">The sequence shown here is derived from an EMBL/GenBank/DDBJ whole genome shotgun (WGS) entry which is preliminary data.</text>
</comment>
<accession>A0ABP5KYS0</accession>
<feature type="signal peptide" evidence="2">
    <location>
        <begin position="1"/>
        <end position="24"/>
    </location>
</feature>
<protein>
    <submittedName>
        <fullName evidence="3">Uncharacterized protein</fullName>
    </submittedName>
</protein>
<keyword evidence="2" id="KW-0732">Signal</keyword>
<feature type="region of interest" description="Disordered" evidence="1">
    <location>
        <begin position="25"/>
        <end position="80"/>
    </location>
</feature>
<evidence type="ECO:0000256" key="2">
    <source>
        <dbReference type="SAM" id="SignalP"/>
    </source>
</evidence>
<feature type="chain" id="PRO_5046296049" evidence="2">
    <location>
        <begin position="25"/>
        <end position="80"/>
    </location>
</feature>
<reference evidence="4" key="1">
    <citation type="journal article" date="2019" name="Int. J. Syst. Evol. Microbiol.">
        <title>The Global Catalogue of Microorganisms (GCM) 10K type strain sequencing project: providing services to taxonomists for standard genome sequencing and annotation.</title>
        <authorList>
            <consortium name="The Broad Institute Genomics Platform"/>
            <consortium name="The Broad Institute Genome Sequencing Center for Infectious Disease"/>
            <person name="Wu L."/>
            <person name="Ma J."/>
        </authorList>
    </citation>
    <scope>NUCLEOTIDE SEQUENCE [LARGE SCALE GENOMIC DNA]</scope>
    <source>
        <strain evidence="4">JCM 13850</strain>
    </source>
</reference>
<sequence length="80" mass="8002">MRLKSLIAAVALGVGLAGTGLATAEADTTAPNPTTSPGPLQPSRPGDRPAKSGERPSKSGERPIAMPPGKAIPKTPNYTG</sequence>
<evidence type="ECO:0000256" key="1">
    <source>
        <dbReference type="SAM" id="MobiDB-lite"/>
    </source>
</evidence>
<proteinExistence type="predicted"/>
<name>A0ABP5KYS0_9ACTN</name>
<gene>
    <name evidence="3" type="ORF">GCM10009727_31140</name>
</gene>
<feature type="compositionally biased region" description="Basic and acidic residues" evidence="1">
    <location>
        <begin position="45"/>
        <end position="61"/>
    </location>
</feature>
<evidence type="ECO:0000313" key="4">
    <source>
        <dbReference type="Proteomes" id="UP001501020"/>
    </source>
</evidence>
<keyword evidence="4" id="KW-1185">Reference proteome</keyword>
<dbReference type="RefSeq" id="WP_344267025.1">
    <property type="nucleotide sequence ID" value="NZ_BAAAMR010000023.1"/>
</dbReference>
<dbReference type="Proteomes" id="UP001501020">
    <property type="component" value="Unassembled WGS sequence"/>
</dbReference>
<dbReference type="EMBL" id="BAAAMR010000023">
    <property type="protein sequence ID" value="GAA2136400.1"/>
    <property type="molecule type" value="Genomic_DNA"/>
</dbReference>